<evidence type="ECO:0000313" key="2">
    <source>
        <dbReference type="Proteomes" id="UP000467260"/>
    </source>
</evidence>
<sequence>MRVNARHGDLPADELIGRRDETMTLGRLVDVDLELFRSEHFEDLSANAATVEAIRKDKPLLTPGTGPA</sequence>
<dbReference type="AlphaFoldDB" id="A0A7I7X903"/>
<gene>
    <name evidence="1" type="ORF">MHIB_35590</name>
</gene>
<dbReference type="RefSeq" id="WP_133054922.1">
    <property type="nucleotide sequence ID" value="NZ_AP022609.1"/>
</dbReference>
<name>A0A7I7X903_9MYCO</name>
<dbReference type="KEGG" id="mhib:MHIB_35590"/>
<protein>
    <submittedName>
        <fullName evidence="1">Uncharacterized protein</fullName>
    </submittedName>
</protein>
<dbReference type="Proteomes" id="UP000467260">
    <property type="component" value="Chromosome"/>
</dbReference>
<proteinExistence type="predicted"/>
<accession>A0A7I7X903</accession>
<evidence type="ECO:0000313" key="1">
    <source>
        <dbReference type="EMBL" id="BBZ25141.1"/>
    </source>
</evidence>
<dbReference type="EMBL" id="AP022609">
    <property type="protein sequence ID" value="BBZ25141.1"/>
    <property type="molecule type" value="Genomic_DNA"/>
</dbReference>
<organism evidence="1 2">
    <name type="scientific">Mycolicibacter hiberniae</name>
    <dbReference type="NCBI Taxonomy" id="29314"/>
    <lineage>
        <taxon>Bacteria</taxon>
        <taxon>Bacillati</taxon>
        <taxon>Actinomycetota</taxon>
        <taxon>Actinomycetes</taxon>
        <taxon>Mycobacteriales</taxon>
        <taxon>Mycobacteriaceae</taxon>
        <taxon>Mycolicibacter</taxon>
    </lineage>
</organism>
<reference evidence="1 2" key="1">
    <citation type="journal article" date="2019" name="Emerg. Microbes Infect.">
        <title>Comprehensive subspecies identification of 175 nontuberculous mycobacteria species based on 7547 genomic profiles.</title>
        <authorList>
            <person name="Matsumoto Y."/>
            <person name="Kinjo T."/>
            <person name="Motooka D."/>
            <person name="Nabeya D."/>
            <person name="Jung N."/>
            <person name="Uechi K."/>
            <person name="Horii T."/>
            <person name="Iida T."/>
            <person name="Fujita J."/>
            <person name="Nakamura S."/>
        </authorList>
    </citation>
    <scope>NUCLEOTIDE SEQUENCE [LARGE SCALE GENOMIC DNA]</scope>
    <source>
        <strain evidence="1 2">JCM 13571</strain>
    </source>
</reference>
<keyword evidence="2" id="KW-1185">Reference proteome</keyword>